<evidence type="ECO:0000256" key="5">
    <source>
        <dbReference type="ARBA" id="ARBA00023125"/>
    </source>
</evidence>
<dbReference type="HOGENOM" id="CLU_118408_0_0_1"/>
<organism evidence="12 13">
    <name type="scientific">Theobroma cacao</name>
    <name type="common">Cacao</name>
    <name type="synonym">Cocoa</name>
    <dbReference type="NCBI Taxonomy" id="3641"/>
    <lineage>
        <taxon>Eukaryota</taxon>
        <taxon>Viridiplantae</taxon>
        <taxon>Streptophyta</taxon>
        <taxon>Embryophyta</taxon>
        <taxon>Tracheophyta</taxon>
        <taxon>Spermatophyta</taxon>
        <taxon>Magnoliopsida</taxon>
        <taxon>eudicotyledons</taxon>
        <taxon>Gunneridae</taxon>
        <taxon>Pentapetalae</taxon>
        <taxon>rosids</taxon>
        <taxon>malvids</taxon>
        <taxon>Malvales</taxon>
        <taxon>Malvaceae</taxon>
        <taxon>Byttnerioideae</taxon>
        <taxon>Theobroma</taxon>
    </lineage>
</organism>
<dbReference type="PRINTS" id="PR00031">
    <property type="entry name" value="HTHREPRESSR"/>
</dbReference>
<evidence type="ECO:0000259" key="11">
    <source>
        <dbReference type="PROSITE" id="PS50071"/>
    </source>
</evidence>
<dbReference type="PANTHER" id="PTHR45654">
    <property type="entry name" value="HOMEOBOX-LEUCINE ZIPPER PROTEIN MERISTEM L1"/>
    <property type="match status" value="1"/>
</dbReference>
<feature type="DNA-binding region" description="Homeobox" evidence="9">
    <location>
        <begin position="23"/>
        <end position="82"/>
    </location>
</feature>
<dbReference type="Gene3D" id="1.10.10.60">
    <property type="entry name" value="Homeodomain-like"/>
    <property type="match status" value="1"/>
</dbReference>
<sequence>MDIARGNIGSSDDEHKASTCHEKGRIYHRHSTHQIQTLEAFFKECAHPDENQRRELSKELGLEPKQIKFWFQNKRTQTKARKERAENSILRASKESLLYENTAMREALAKMVCVCCGSPLLPEPQAGHGLHQLELENTQLKQGLEKLTKFLANYINMHDHY</sequence>
<dbReference type="GO" id="GO:0000981">
    <property type="term" value="F:DNA-binding transcription factor activity, RNA polymerase II-specific"/>
    <property type="evidence" value="ECO:0007669"/>
    <property type="project" value="InterPro"/>
</dbReference>
<dbReference type="GO" id="GO:0003677">
    <property type="term" value="F:DNA binding"/>
    <property type="evidence" value="ECO:0007669"/>
    <property type="project" value="UniProtKB-UniRule"/>
</dbReference>
<dbReference type="InterPro" id="IPR009057">
    <property type="entry name" value="Homeodomain-like_sf"/>
</dbReference>
<dbReference type="Proteomes" id="UP000026915">
    <property type="component" value="Chromosome 5"/>
</dbReference>
<dbReference type="Pfam" id="PF00046">
    <property type="entry name" value="Homeodomain"/>
    <property type="match status" value="1"/>
</dbReference>
<feature type="domain" description="Homeobox" evidence="11">
    <location>
        <begin position="21"/>
        <end position="81"/>
    </location>
</feature>
<keyword evidence="3" id="KW-0805">Transcription regulation</keyword>
<keyword evidence="4" id="KW-0175">Coiled coil</keyword>
<dbReference type="EMBL" id="CM001883">
    <property type="protein sequence ID" value="EOY09829.1"/>
    <property type="molecule type" value="Genomic_DNA"/>
</dbReference>
<dbReference type="AlphaFoldDB" id="A0A061F5M8"/>
<dbReference type="GO" id="GO:0005634">
    <property type="term" value="C:nucleus"/>
    <property type="evidence" value="ECO:0007669"/>
    <property type="project" value="UniProtKB-SubCell"/>
</dbReference>
<keyword evidence="8 9" id="KW-0539">Nucleus</keyword>
<evidence type="ECO:0000313" key="13">
    <source>
        <dbReference type="Proteomes" id="UP000026915"/>
    </source>
</evidence>
<keyword evidence="5 9" id="KW-0238">DNA-binding</keyword>
<evidence type="ECO:0000256" key="7">
    <source>
        <dbReference type="ARBA" id="ARBA00023163"/>
    </source>
</evidence>
<dbReference type="PROSITE" id="PS00027">
    <property type="entry name" value="HOMEOBOX_1"/>
    <property type="match status" value="1"/>
</dbReference>
<evidence type="ECO:0000256" key="4">
    <source>
        <dbReference type="ARBA" id="ARBA00023054"/>
    </source>
</evidence>
<evidence type="ECO:0000256" key="10">
    <source>
        <dbReference type="RuleBase" id="RU000682"/>
    </source>
</evidence>
<name>A0A061F5M8_THECC</name>
<evidence type="ECO:0000256" key="2">
    <source>
        <dbReference type="ARBA" id="ARBA00006789"/>
    </source>
</evidence>
<dbReference type="CDD" id="cd00086">
    <property type="entry name" value="homeodomain"/>
    <property type="match status" value="1"/>
</dbReference>
<dbReference type="OMA" id="KASTCHE"/>
<comment type="subcellular location">
    <subcellularLocation>
        <location evidence="1 9 10">Nucleus</location>
    </subcellularLocation>
</comment>
<evidence type="ECO:0000256" key="8">
    <source>
        <dbReference type="ARBA" id="ARBA00023242"/>
    </source>
</evidence>
<comment type="similarity">
    <text evidence="2">Belongs to the HD-ZIP homeobox family. Class IV subfamily.</text>
</comment>
<reference evidence="12 13" key="1">
    <citation type="journal article" date="2013" name="Genome Biol.">
        <title>The genome sequence of the most widely cultivated cacao type and its use to identify candidate genes regulating pod color.</title>
        <authorList>
            <person name="Motamayor J.C."/>
            <person name="Mockaitis K."/>
            <person name="Schmutz J."/>
            <person name="Haiminen N."/>
            <person name="Iii D.L."/>
            <person name="Cornejo O."/>
            <person name="Findley S.D."/>
            <person name="Zheng P."/>
            <person name="Utro F."/>
            <person name="Royaert S."/>
            <person name="Saski C."/>
            <person name="Jenkins J."/>
            <person name="Podicheti R."/>
            <person name="Zhao M."/>
            <person name="Scheffler B.E."/>
            <person name="Stack J.C."/>
            <person name="Feltus F.A."/>
            <person name="Mustiga G.M."/>
            <person name="Amores F."/>
            <person name="Phillips W."/>
            <person name="Marelli J.P."/>
            <person name="May G.D."/>
            <person name="Shapiro H."/>
            <person name="Ma J."/>
            <person name="Bustamante C.D."/>
            <person name="Schnell R.J."/>
            <person name="Main D."/>
            <person name="Gilbert D."/>
            <person name="Parida L."/>
            <person name="Kuhn D.N."/>
        </authorList>
    </citation>
    <scope>NUCLEOTIDE SEQUENCE [LARGE SCALE GENOMIC DNA]</scope>
    <source>
        <strain evidence="13">cv. Matina 1-6</strain>
    </source>
</reference>
<dbReference type="InterPro" id="IPR001356">
    <property type="entry name" value="HD"/>
</dbReference>
<dbReference type="InterPro" id="IPR042160">
    <property type="entry name" value="HD-Zip_IV"/>
</dbReference>
<evidence type="ECO:0000256" key="6">
    <source>
        <dbReference type="ARBA" id="ARBA00023155"/>
    </source>
</evidence>
<keyword evidence="6 9" id="KW-0371">Homeobox</keyword>
<evidence type="ECO:0000256" key="1">
    <source>
        <dbReference type="ARBA" id="ARBA00004123"/>
    </source>
</evidence>
<gene>
    <name evidence="12" type="ORF">TCM_025205</name>
</gene>
<keyword evidence="13" id="KW-1185">Reference proteome</keyword>
<keyword evidence="7" id="KW-0804">Transcription</keyword>
<evidence type="ECO:0000313" key="12">
    <source>
        <dbReference type="EMBL" id="EOY09829.1"/>
    </source>
</evidence>
<dbReference type="InterPro" id="IPR000047">
    <property type="entry name" value="HTH_motif"/>
</dbReference>
<dbReference type="InParanoid" id="A0A061F5M8"/>
<dbReference type="SUPFAM" id="SSF46689">
    <property type="entry name" value="Homeodomain-like"/>
    <property type="match status" value="1"/>
</dbReference>
<evidence type="ECO:0000256" key="3">
    <source>
        <dbReference type="ARBA" id="ARBA00023015"/>
    </source>
</evidence>
<dbReference type="eggNOG" id="ENOG502QTNV">
    <property type="taxonomic scope" value="Eukaryota"/>
</dbReference>
<protein>
    <submittedName>
        <fullName evidence="12">Homeodomain GLABROUS 8, putative</fullName>
    </submittedName>
</protein>
<dbReference type="PANTHER" id="PTHR45654:SF9">
    <property type="entry name" value="HOMEOBOX-LEUCINE ZIPPER PROTEIN HDG10-RELATED"/>
    <property type="match status" value="1"/>
</dbReference>
<dbReference type="FunFam" id="1.10.10.60:FF:000229">
    <property type="entry name" value="Homeobox-leucine zipper protein HDG1"/>
    <property type="match status" value="1"/>
</dbReference>
<accession>A0A061F5M8</accession>
<dbReference type="InterPro" id="IPR017970">
    <property type="entry name" value="Homeobox_CS"/>
</dbReference>
<evidence type="ECO:0000256" key="9">
    <source>
        <dbReference type="PROSITE-ProRule" id="PRU00108"/>
    </source>
</evidence>
<proteinExistence type="inferred from homology"/>
<dbReference type="SMART" id="SM00389">
    <property type="entry name" value="HOX"/>
    <property type="match status" value="1"/>
</dbReference>
<dbReference type="Gramene" id="EOY09829">
    <property type="protein sequence ID" value="EOY09829"/>
    <property type="gene ID" value="TCM_025205"/>
</dbReference>
<dbReference type="PROSITE" id="PS50071">
    <property type="entry name" value="HOMEOBOX_2"/>
    <property type="match status" value="1"/>
</dbReference>